<name>A0A9N7MMZ8_STRHE</name>
<organism evidence="1 2">
    <name type="scientific">Striga hermonthica</name>
    <name type="common">Purple witchweed</name>
    <name type="synonym">Buchnera hermonthica</name>
    <dbReference type="NCBI Taxonomy" id="68872"/>
    <lineage>
        <taxon>Eukaryota</taxon>
        <taxon>Viridiplantae</taxon>
        <taxon>Streptophyta</taxon>
        <taxon>Embryophyta</taxon>
        <taxon>Tracheophyta</taxon>
        <taxon>Spermatophyta</taxon>
        <taxon>Magnoliopsida</taxon>
        <taxon>eudicotyledons</taxon>
        <taxon>Gunneridae</taxon>
        <taxon>Pentapetalae</taxon>
        <taxon>asterids</taxon>
        <taxon>lamiids</taxon>
        <taxon>Lamiales</taxon>
        <taxon>Orobanchaceae</taxon>
        <taxon>Buchnereae</taxon>
        <taxon>Striga</taxon>
    </lineage>
</organism>
<comment type="caution">
    <text evidence="1">The sequence shown here is derived from an EMBL/GenBank/DDBJ whole genome shotgun (WGS) entry which is preliminary data.</text>
</comment>
<gene>
    <name evidence="1" type="ORF">SHERM_10636</name>
</gene>
<dbReference type="Proteomes" id="UP001153555">
    <property type="component" value="Unassembled WGS sequence"/>
</dbReference>
<accession>A0A9N7MMZ8</accession>
<feature type="non-terminal residue" evidence="1">
    <location>
        <position position="129"/>
    </location>
</feature>
<proteinExistence type="predicted"/>
<evidence type="ECO:0000313" key="1">
    <source>
        <dbReference type="EMBL" id="CAA0808377.1"/>
    </source>
</evidence>
<protein>
    <submittedName>
        <fullName evidence="1">Uncharacterized protein</fullName>
    </submittedName>
</protein>
<sequence>KTSRSLCLRAHQLGNEGSKSSEFSLVLIHCPSTLLECQELTLHFCSIISRVVLFTYQLLKIIPRITLFFTRTHSQVAIPLQTRITRPLDLCTENSITIRTVHDLENHFKALDPFVNNSRISLARKFLWM</sequence>
<evidence type="ECO:0000313" key="2">
    <source>
        <dbReference type="Proteomes" id="UP001153555"/>
    </source>
</evidence>
<reference evidence="1" key="1">
    <citation type="submission" date="2019-12" db="EMBL/GenBank/DDBJ databases">
        <authorList>
            <person name="Scholes J."/>
        </authorList>
    </citation>
    <scope>NUCLEOTIDE SEQUENCE</scope>
</reference>
<feature type="non-terminal residue" evidence="1">
    <location>
        <position position="1"/>
    </location>
</feature>
<dbReference type="EMBL" id="CACSLK010003142">
    <property type="protein sequence ID" value="CAA0808377.1"/>
    <property type="molecule type" value="Genomic_DNA"/>
</dbReference>
<keyword evidence="2" id="KW-1185">Reference proteome</keyword>
<dbReference type="AlphaFoldDB" id="A0A9N7MMZ8"/>